<evidence type="ECO:0000256" key="3">
    <source>
        <dbReference type="PROSITE-ProRule" id="PRU00221"/>
    </source>
</evidence>
<dbReference type="PROSITE" id="PS50082">
    <property type="entry name" value="WD_REPEATS_2"/>
    <property type="match status" value="10"/>
</dbReference>
<keyword evidence="1 3" id="KW-0853">WD repeat</keyword>
<dbReference type="Pfam" id="PF00400">
    <property type="entry name" value="WD40"/>
    <property type="match status" value="12"/>
</dbReference>
<dbReference type="InterPro" id="IPR056884">
    <property type="entry name" value="NPHP3-like_N"/>
</dbReference>
<evidence type="ECO:0000259" key="4">
    <source>
        <dbReference type="Pfam" id="PF24883"/>
    </source>
</evidence>
<dbReference type="InterPro" id="IPR015943">
    <property type="entry name" value="WD40/YVTN_repeat-like_dom_sf"/>
</dbReference>
<dbReference type="Gene3D" id="3.40.50.300">
    <property type="entry name" value="P-loop containing nucleotide triphosphate hydrolases"/>
    <property type="match status" value="1"/>
</dbReference>
<accession>A0A9P5PMK6</accession>
<feature type="repeat" description="WD" evidence="3">
    <location>
        <begin position="1153"/>
        <end position="1185"/>
    </location>
</feature>
<dbReference type="OrthoDB" id="674604at2759"/>
<dbReference type="Pfam" id="PF24883">
    <property type="entry name" value="NPHP3_N"/>
    <property type="match status" value="1"/>
</dbReference>
<keyword evidence="6" id="KW-1185">Reference proteome</keyword>
<dbReference type="EMBL" id="JADNRY010000094">
    <property type="protein sequence ID" value="KAF9065994.1"/>
    <property type="molecule type" value="Genomic_DNA"/>
</dbReference>
<sequence>MGQSYELKIISVSEIDLKRNLLIRHIPGRDTPKLCIAIDIDGKRVYQTNPSRTQVAMCNQICSLSVDSQSSLIALQILHRSKCLAKQEMKIAQLLEKDEDVSVVLNHMKKNATGTPGPTVVVHMTSIDHGQAGEIALANATQGTETLQTASTSSGIGKIANAGANNSDMSSSLGTMLSRLRIVGAALAKARKQDTIHPYSNVAWNVLDSVYKAVQKQQETDNNVCRLVQTMADVYSFAKDIESASEKIMRLEITVYALVKQTEECALFIREYTGHGFGGRLINGLFSGDHDKIRDFIAAFEKLRESLNNGAAIEILCVSTKALAMVEGAAQTQKLNSLKPVDMNASLRPVCLPRTRQELRDLITNWLITPPDVNAVNPGNILWLSGVAGAGKSTIATSISEYFRELGRLGAFLFFTRNKSDPACVIRTIAFHLARSNIHVASAIWAAIDKDPALIDSPIHTQFQKLLLAPLTTSQNHIHGPIVVVLDALDECGNADSRRTLVSLISDEFPKLPLRFTDIRIYLDNEMVEIRERHSHRNLSPNWPGESQMKTLTEHSSGLFIWASTATKYLLQSFKPNDALKAILVKGQTTLDDLYAEALEVAAQWNDQTFAREAQVALSVVVLGKALVSDATIDALLDLKPESSSSQIFRALGCVLQWAPGQHVKILHASFSDYLTDRSRSGDKPWFIDPSILEPQIAQGCLHILKKELQFNICGFEDSHIYTTKVPGLSECITDLSQRITDHISPELFYSSLYWTSHLPGIGSDTLPLPDGFLQGLLTDLKAMMDTKFLYWLEVLCIQQKVGVAIDALEAVAKLAKNYHEEELASFATDAVKFVLRFAPVISHSVPHIYLSALPFAPSGSKVKKQYSSLLVPSKTVGIQSSVSGQWPRLQATIKGHSGSVCSVAFSPDGNCIASGSPDMTLWVWDARTGNLIVGPFTGHDGEINSIAFSCDGKSIVSGSDDKTVRVWDAQTGKTIGAPLTGHRNIVNSVCISPTGKQIASASLDKTVHIWEWDEHSEVKIAPLVITHVGLVWAVAFSPDGDQVVSGSKDGLVQVWNTQTEKLVNGPLKGHTEGIRSVAFSPDGKHILSLSHEAAHIWDACTGTEIITIPTPMGTNAYSAAFTPNGKHIVVGYADALLCIWDVQTGALVSAPIDGHSGAVLSVSVSPDGMRIASGSNDKTICVWDAYQELSAALKVDAQYIGANDQEIAQMHHPGYTGHTSTVHCVAFSPKGYQIASGSWDNTVSVWDSCTGTIFTGPLYGHKDTVYCIAFSPNEEQIVSGSKDTTIRVWNVQNGTMVAGPLEGHSQQVWCIAFSPQGDRIVSGLSTAHSTVVSSIAFSLDSGHIRSASNSGIARVSDAQTGALVEGPFKFQAPDRTYRIGFSHNGQLIGASGKDGVVRVFNLRSSDLTQFEGHTDAVRALGFSQDGKWIVSGSDDTTVCVWDLETRSLAAGPFEGHRHTVYSVDFSPDHRRVVSGSQDTSIRVFETAPDDILKNALGGGSLGQDGWLLNSMAQPILWVPPWLHRGLYFPQNSLVIHKDGTTKLDFTDFVEGTAWQECVDLRVRLN</sequence>
<feature type="repeat" description="WD" evidence="3">
    <location>
        <begin position="937"/>
        <end position="978"/>
    </location>
</feature>
<protein>
    <submittedName>
        <fullName evidence="5">WD40-repeat-containing domain protein</fullName>
    </submittedName>
</protein>
<dbReference type="InterPro" id="IPR001680">
    <property type="entry name" value="WD40_rpt"/>
</dbReference>
<dbReference type="CDD" id="cd00200">
    <property type="entry name" value="WD40"/>
    <property type="match status" value="2"/>
</dbReference>
<dbReference type="InterPro" id="IPR020472">
    <property type="entry name" value="WD40_PAC1"/>
</dbReference>
<dbReference type="Gene3D" id="2.130.10.10">
    <property type="entry name" value="YVTN repeat-like/Quinoprotein amine dehydrogenase"/>
    <property type="match status" value="5"/>
</dbReference>
<comment type="caution">
    <text evidence="5">The sequence shown here is derived from an EMBL/GenBank/DDBJ whole genome shotgun (WGS) entry which is preliminary data.</text>
</comment>
<evidence type="ECO:0000313" key="6">
    <source>
        <dbReference type="Proteomes" id="UP000772434"/>
    </source>
</evidence>
<dbReference type="SUPFAM" id="SSF50978">
    <property type="entry name" value="WD40 repeat-like"/>
    <property type="match status" value="2"/>
</dbReference>
<dbReference type="InterPro" id="IPR027417">
    <property type="entry name" value="P-loop_NTPase"/>
</dbReference>
<feature type="repeat" description="WD" evidence="3">
    <location>
        <begin position="1119"/>
        <end position="1151"/>
    </location>
</feature>
<evidence type="ECO:0000313" key="5">
    <source>
        <dbReference type="EMBL" id="KAF9065994.1"/>
    </source>
</evidence>
<feature type="repeat" description="WD" evidence="3">
    <location>
        <begin position="1025"/>
        <end position="1066"/>
    </location>
</feature>
<evidence type="ECO:0000256" key="1">
    <source>
        <dbReference type="ARBA" id="ARBA00022574"/>
    </source>
</evidence>
<dbReference type="InterPro" id="IPR036322">
    <property type="entry name" value="WD40_repeat_dom_sf"/>
</dbReference>
<keyword evidence="2" id="KW-0677">Repeat</keyword>
<feature type="repeat" description="WD" evidence="3">
    <location>
        <begin position="1216"/>
        <end position="1248"/>
    </location>
</feature>
<feature type="repeat" description="WD" evidence="3">
    <location>
        <begin position="980"/>
        <end position="1021"/>
    </location>
</feature>
<dbReference type="PRINTS" id="PR00320">
    <property type="entry name" value="GPROTEINBRPT"/>
</dbReference>
<name>A0A9P5PMK6_9AGAR</name>
<dbReference type="SUPFAM" id="SSF52540">
    <property type="entry name" value="P-loop containing nucleoside triphosphate hydrolases"/>
    <property type="match status" value="1"/>
</dbReference>
<dbReference type="PANTHER" id="PTHR19848:SF8">
    <property type="entry name" value="F-BOX AND WD REPEAT DOMAIN CONTAINING 7"/>
    <property type="match status" value="1"/>
</dbReference>
<feature type="repeat" description="WD" evidence="3">
    <location>
        <begin position="1259"/>
        <end position="1300"/>
    </location>
</feature>
<organism evidence="5 6">
    <name type="scientific">Rhodocollybia butyracea</name>
    <dbReference type="NCBI Taxonomy" id="206335"/>
    <lineage>
        <taxon>Eukaryota</taxon>
        <taxon>Fungi</taxon>
        <taxon>Dikarya</taxon>
        <taxon>Basidiomycota</taxon>
        <taxon>Agaricomycotina</taxon>
        <taxon>Agaricomycetes</taxon>
        <taxon>Agaricomycetidae</taxon>
        <taxon>Agaricales</taxon>
        <taxon>Marasmiineae</taxon>
        <taxon>Omphalotaceae</taxon>
        <taxon>Rhodocollybia</taxon>
    </lineage>
</organism>
<feature type="repeat" description="WD" evidence="3">
    <location>
        <begin position="894"/>
        <end position="935"/>
    </location>
</feature>
<dbReference type="PROSITE" id="PS50294">
    <property type="entry name" value="WD_REPEATS_REGION"/>
    <property type="match status" value="9"/>
</dbReference>
<dbReference type="SMART" id="SM00320">
    <property type="entry name" value="WD40"/>
    <property type="match status" value="13"/>
</dbReference>
<dbReference type="InterPro" id="IPR019775">
    <property type="entry name" value="WD40_repeat_CS"/>
</dbReference>
<reference evidence="5" key="1">
    <citation type="submission" date="2020-11" db="EMBL/GenBank/DDBJ databases">
        <authorList>
            <consortium name="DOE Joint Genome Institute"/>
            <person name="Ahrendt S."/>
            <person name="Riley R."/>
            <person name="Andreopoulos W."/>
            <person name="Labutti K."/>
            <person name="Pangilinan J."/>
            <person name="Ruiz-Duenas F.J."/>
            <person name="Barrasa J.M."/>
            <person name="Sanchez-Garcia M."/>
            <person name="Camarero S."/>
            <person name="Miyauchi S."/>
            <person name="Serrano A."/>
            <person name="Linde D."/>
            <person name="Babiker R."/>
            <person name="Drula E."/>
            <person name="Ayuso-Fernandez I."/>
            <person name="Pacheco R."/>
            <person name="Padilla G."/>
            <person name="Ferreira P."/>
            <person name="Barriuso J."/>
            <person name="Kellner H."/>
            <person name="Castanera R."/>
            <person name="Alfaro M."/>
            <person name="Ramirez L."/>
            <person name="Pisabarro A.G."/>
            <person name="Kuo A."/>
            <person name="Tritt A."/>
            <person name="Lipzen A."/>
            <person name="He G."/>
            <person name="Yan M."/>
            <person name="Ng V."/>
            <person name="Cullen D."/>
            <person name="Martin F."/>
            <person name="Rosso M.-N."/>
            <person name="Henrissat B."/>
            <person name="Hibbett D."/>
            <person name="Martinez A.T."/>
            <person name="Grigoriev I.V."/>
        </authorList>
    </citation>
    <scope>NUCLEOTIDE SEQUENCE</scope>
    <source>
        <strain evidence="5">AH 40177</strain>
    </source>
</reference>
<feature type="repeat" description="WD" evidence="3">
    <location>
        <begin position="1454"/>
        <end position="1495"/>
    </location>
</feature>
<dbReference type="PROSITE" id="PS00678">
    <property type="entry name" value="WD_REPEATS_1"/>
    <property type="match status" value="5"/>
</dbReference>
<evidence type="ECO:0000256" key="2">
    <source>
        <dbReference type="ARBA" id="ARBA00022737"/>
    </source>
</evidence>
<dbReference type="PANTHER" id="PTHR19848">
    <property type="entry name" value="WD40 REPEAT PROTEIN"/>
    <property type="match status" value="1"/>
</dbReference>
<feature type="repeat" description="WD" evidence="3">
    <location>
        <begin position="1411"/>
        <end position="1452"/>
    </location>
</feature>
<proteinExistence type="predicted"/>
<dbReference type="Proteomes" id="UP000772434">
    <property type="component" value="Unassembled WGS sequence"/>
</dbReference>
<gene>
    <name evidence="5" type="ORF">BDP27DRAFT_1449957</name>
</gene>
<feature type="domain" description="Nephrocystin 3-like N-terminal" evidence="4">
    <location>
        <begin position="366"/>
        <end position="511"/>
    </location>
</feature>